<dbReference type="PANTHER" id="PTHR33207">
    <property type="entry name" value="F-BOX DOMAIN CONTAINING PROTEIN-RELATED"/>
    <property type="match status" value="1"/>
</dbReference>
<dbReference type="Proteomes" id="UP000015105">
    <property type="component" value="Chromosome 6D"/>
</dbReference>
<evidence type="ECO:0000313" key="2">
    <source>
        <dbReference type="EnsemblPlants" id="AET6Gv20240800.3"/>
    </source>
</evidence>
<proteinExistence type="predicted"/>
<protein>
    <recommendedName>
        <fullName evidence="1">F-box protein AT5G49610-like beta-propeller domain-containing protein</fullName>
    </recommendedName>
</protein>
<keyword evidence="3" id="KW-1185">Reference proteome</keyword>
<reference evidence="3" key="2">
    <citation type="journal article" date="2017" name="Nat. Plants">
        <title>The Aegilops tauschii genome reveals multiple impacts of transposons.</title>
        <authorList>
            <person name="Zhao G."/>
            <person name="Zou C."/>
            <person name="Li K."/>
            <person name="Wang K."/>
            <person name="Li T."/>
            <person name="Gao L."/>
            <person name="Zhang X."/>
            <person name="Wang H."/>
            <person name="Yang Z."/>
            <person name="Liu X."/>
            <person name="Jiang W."/>
            <person name="Mao L."/>
            <person name="Kong X."/>
            <person name="Jiao Y."/>
            <person name="Jia J."/>
        </authorList>
    </citation>
    <scope>NUCLEOTIDE SEQUENCE [LARGE SCALE GENOMIC DNA]</scope>
    <source>
        <strain evidence="3">cv. AL8/78</strain>
    </source>
</reference>
<dbReference type="EnsemblPlants" id="AET6Gv20240800.3">
    <property type="protein sequence ID" value="AET6Gv20240800.3"/>
    <property type="gene ID" value="AET6Gv20240800"/>
</dbReference>
<dbReference type="Gramene" id="AET6Gv20240800.2">
    <property type="protein sequence ID" value="AET6Gv20240800.2"/>
    <property type="gene ID" value="AET6Gv20240800"/>
</dbReference>
<dbReference type="Pfam" id="PF23635">
    <property type="entry name" value="Beta-prop_AT5G49610-like"/>
    <property type="match status" value="1"/>
</dbReference>
<feature type="domain" description="F-box protein AT5G49610-like beta-propeller" evidence="1">
    <location>
        <begin position="33"/>
        <end position="297"/>
    </location>
</feature>
<reference evidence="2" key="3">
    <citation type="journal article" date="2017" name="Nature">
        <title>Genome sequence of the progenitor of the wheat D genome Aegilops tauschii.</title>
        <authorList>
            <person name="Luo M.C."/>
            <person name="Gu Y.Q."/>
            <person name="Puiu D."/>
            <person name="Wang H."/>
            <person name="Twardziok S.O."/>
            <person name="Deal K.R."/>
            <person name="Huo N."/>
            <person name="Zhu T."/>
            <person name="Wang L."/>
            <person name="Wang Y."/>
            <person name="McGuire P.E."/>
            <person name="Liu S."/>
            <person name="Long H."/>
            <person name="Ramasamy R.K."/>
            <person name="Rodriguez J.C."/>
            <person name="Van S.L."/>
            <person name="Yuan L."/>
            <person name="Wang Z."/>
            <person name="Xia Z."/>
            <person name="Xiao L."/>
            <person name="Anderson O.D."/>
            <person name="Ouyang S."/>
            <person name="Liang Y."/>
            <person name="Zimin A.V."/>
            <person name="Pertea G."/>
            <person name="Qi P."/>
            <person name="Bennetzen J.L."/>
            <person name="Dai X."/>
            <person name="Dawson M.W."/>
            <person name="Muller H.G."/>
            <person name="Kugler K."/>
            <person name="Rivarola-Duarte L."/>
            <person name="Spannagl M."/>
            <person name="Mayer K.F.X."/>
            <person name="Lu F.H."/>
            <person name="Bevan M.W."/>
            <person name="Leroy P."/>
            <person name="Li P."/>
            <person name="You F.M."/>
            <person name="Sun Q."/>
            <person name="Liu Z."/>
            <person name="Lyons E."/>
            <person name="Wicker T."/>
            <person name="Salzberg S.L."/>
            <person name="Devos K.M."/>
            <person name="Dvorak J."/>
        </authorList>
    </citation>
    <scope>NUCLEOTIDE SEQUENCE [LARGE SCALE GENOMIC DNA]</scope>
    <source>
        <strain evidence="2">cv. AL8/78</strain>
    </source>
</reference>
<reference evidence="2" key="4">
    <citation type="submission" date="2019-03" db="UniProtKB">
        <authorList>
            <consortium name="EnsemblPlants"/>
        </authorList>
    </citation>
    <scope>IDENTIFICATION</scope>
</reference>
<name>A0A453N6K0_AEGTS</name>
<organism evidence="2 3">
    <name type="scientific">Aegilops tauschii subsp. strangulata</name>
    <name type="common">Goatgrass</name>
    <dbReference type="NCBI Taxonomy" id="200361"/>
    <lineage>
        <taxon>Eukaryota</taxon>
        <taxon>Viridiplantae</taxon>
        <taxon>Streptophyta</taxon>
        <taxon>Embryophyta</taxon>
        <taxon>Tracheophyta</taxon>
        <taxon>Spermatophyta</taxon>
        <taxon>Magnoliopsida</taxon>
        <taxon>Liliopsida</taxon>
        <taxon>Poales</taxon>
        <taxon>Poaceae</taxon>
        <taxon>BOP clade</taxon>
        <taxon>Pooideae</taxon>
        <taxon>Triticodae</taxon>
        <taxon>Triticeae</taxon>
        <taxon>Triticinae</taxon>
        <taxon>Aegilops</taxon>
    </lineage>
</organism>
<reference evidence="3" key="1">
    <citation type="journal article" date="2014" name="Science">
        <title>Ancient hybridizations among the ancestral genomes of bread wheat.</title>
        <authorList>
            <consortium name="International Wheat Genome Sequencing Consortium,"/>
            <person name="Marcussen T."/>
            <person name="Sandve S.R."/>
            <person name="Heier L."/>
            <person name="Spannagl M."/>
            <person name="Pfeifer M."/>
            <person name="Jakobsen K.S."/>
            <person name="Wulff B.B."/>
            <person name="Steuernagel B."/>
            <person name="Mayer K.F."/>
            <person name="Olsen O.A."/>
        </authorList>
    </citation>
    <scope>NUCLEOTIDE SEQUENCE [LARGE SCALE GENOMIC DNA]</scope>
    <source>
        <strain evidence="3">cv. AL8/78</strain>
    </source>
</reference>
<dbReference type="EnsemblPlants" id="AET6Gv20240800.2">
    <property type="protein sequence ID" value="AET6Gv20240800.2"/>
    <property type="gene ID" value="AET6Gv20240800"/>
</dbReference>
<evidence type="ECO:0000259" key="1">
    <source>
        <dbReference type="Pfam" id="PF23635"/>
    </source>
</evidence>
<evidence type="ECO:0000313" key="3">
    <source>
        <dbReference type="Proteomes" id="UP000015105"/>
    </source>
</evidence>
<reference evidence="2" key="5">
    <citation type="journal article" date="2021" name="G3 (Bethesda)">
        <title>Aegilops tauschii genome assembly Aet v5.0 features greater sequence contiguity and improved annotation.</title>
        <authorList>
            <person name="Wang L."/>
            <person name="Zhu T."/>
            <person name="Rodriguez J.C."/>
            <person name="Deal K.R."/>
            <person name="Dubcovsky J."/>
            <person name="McGuire P.E."/>
            <person name="Lux T."/>
            <person name="Spannagl M."/>
            <person name="Mayer K.F.X."/>
            <person name="Baldrich P."/>
            <person name="Meyers B.C."/>
            <person name="Huo N."/>
            <person name="Gu Y.Q."/>
            <person name="Zhou H."/>
            <person name="Devos K.M."/>
            <person name="Bennetzen J.L."/>
            <person name="Unver T."/>
            <person name="Budak H."/>
            <person name="Gulick P.J."/>
            <person name="Galiba G."/>
            <person name="Kalapos B."/>
            <person name="Nelson D.R."/>
            <person name="Li P."/>
            <person name="You F.M."/>
            <person name="Luo M.C."/>
            <person name="Dvorak J."/>
        </authorList>
    </citation>
    <scope>NUCLEOTIDE SEQUENCE [LARGE SCALE GENOMIC DNA]</scope>
    <source>
        <strain evidence="2">cv. AL8/78</strain>
    </source>
</reference>
<dbReference type="Gramene" id="AET6Gv20240800.1">
    <property type="protein sequence ID" value="AET6Gv20240800.1"/>
    <property type="gene ID" value="AET6Gv20240800"/>
</dbReference>
<dbReference type="InterPro" id="IPR056594">
    <property type="entry name" value="AT5G49610-like_b-prop"/>
</dbReference>
<accession>A0A453N6K0</accession>
<dbReference type="EnsemblPlants" id="AET6Gv20240800.1">
    <property type="protein sequence ID" value="AET6Gv20240800.1"/>
    <property type="gene ID" value="AET6Gv20240800"/>
</dbReference>
<dbReference type="Gramene" id="AET6Gv20240800.3">
    <property type="protein sequence ID" value="AET6Gv20240800.3"/>
    <property type="gene ID" value="AET6Gv20240800"/>
</dbReference>
<sequence length="325" mass="37019">MDLLRFVPMLPQPPEFDVVIRRASSILDTHKLILDDRNDIISTNKFKNCDEEPKSIHIVPNPLCPERAMVSVPLFPCHERQEGYFHTSSRLLFKEEGDGFSYVYLDMESDGTKSRVHIYMLQGGVWCVHASATTQLPCQPLKLNTLLADNKIYMEATLSEILVLDLIALSFSTFHLPQGLLIGDHGTMLSRADDDTGVYLIHLEEARLCIWLRTGDNWLLVDTICFHEMCAQLGMSDITNWLFINQVGGNAEFLFLQMGHCLVYVGIKCRKLCKVLTSKDQWWGRIHPCMMIWPPTFPALKNDPPRFVFCPLGDVPIPCFCVTTL</sequence>
<dbReference type="AlphaFoldDB" id="A0A453N6K0"/>